<keyword evidence="4" id="KW-0539">Nucleus</keyword>
<evidence type="ECO:0000256" key="1">
    <source>
        <dbReference type="ARBA" id="ARBA00004123"/>
    </source>
</evidence>
<feature type="domain" description="CENP-T/Histone H4 histone fold" evidence="6">
    <location>
        <begin position="484"/>
        <end position="569"/>
    </location>
</feature>
<dbReference type="Gene3D" id="1.10.20.10">
    <property type="entry name" value="Histone, subunit A"/>
    <property type="match status" value="1"/>
</dbReference>
<keyword evidence="8" id="KW-1185">Reference proteome</keyword>
<dbReference type="Pfam" id="PF15511">
    <property type="entry name" value="CENP-T_C"/>
    <property type="match status" value="1"/>
</dbReference>
<feature type="region of interest" description="Disordered" evidence="5">
    <location>
        <begin position="591"/>
        <end position="612"/>
    </location>
</feature>
<feature type="region of interest" description="Disordered" evidence="5">
    <location>
        <begin position="299"/>
        <end position="318"/>
    </location>
</feature>
<feature type="region of interest" description="Disordered" evidence="5">
    <location>
        <begin position="144"/>
        <end position="174"/>
    </location>
</feature>
<feature type="compositionally biased region" description="Basic and acidic residues" evidence="5">
    <location>
        <begin position="364"/>
        <end position="387"/>
    </location>
</feature>
<dbReference type="GO" id="GO:0005694">
    <property type="term" value="C:chromosome"/>
    <property type="evidence" value="ECO:0007669"/>
    <property type="project" value="UniProtKB-SubCell"/>
</dbReference>
<sequence>MLRPLTEPSTPLRKVVKVDGETANFSAPARARVNSIHLPPQELSSVLSQMPLRRNSVSIEANILVRKPATDVRLRNSFYEPHNSILSRPTSQKRTPTRRFSDHLTIRRRRRSSTGVEYDTAFSGAVNKDFLRLFSRTLAKENKQLREEPDEQVYRALDKQHRISSTSPQGPARDYDMSLPLPSDDELNSIVSEPTLPRHSALVTNPALAANLSMPASGSYLERILESRKRRPRSKYDLTHDETLSGELSRSHELNSVINTSQFIIENTLSGLPESWKGEDQTAPSLKLAEPVAFGLLRDDDPTDESSEMESAPSVSEISYHSARLPQIGTGIKTPDNYNIHFDNVDELDVPSWEPVPLFDETESVGKSEGADLDIPPKDENTESRDDGTQLLETELSENGIILGHYTVDNDDIIADGSGSLSQESPHRLDRVALSPLDGPRSASFRRSILSEQTDRGLPKGLLNGLVAVAQHLPTAEFDDGSSRKRRKTQKLNANLVSLISKKSDEFLLQVMQDIEAYSDHRSARQINVSDIVLFMNRVKSHHAVLGLAMDYPTLAHTVFPLELLVSLDNNLRDFASPSLPEVEVGLVHKGLQTDSDFPSSPSLEASRRSRS</sequence>
<feature type="compositionally biased region" description="Polar residues" evidence="5">
    <location>
        <begin position="593"/>
        <end position="604"/>
    </location>
</feature>
<protein>
    <submittedName>
        <fullName evidence="7">Centromere kinetochore component CENP-T histone fold</fullName>
    </submittedName>
</protein>
<dbReference type="GO" id="GO:0005634">
    <property type="term" value="C:nucleus"/>
    <property type="evidence" value="ECO:0007669"/>
    <property type="project" value="UniProtKB-SubCell"/>
</dbReference>
<evidence type="ECO:0000259" key="6">
    <source>
        <dbReference type="Pfam" id="PF15511"/>
    </source>
</evidence>
<evidence type="ECO:0000313" key="7">
    <source>
        <dbReference type="EMBL" id="QBM86877.1"/>
    </source>
</evidence>
<dbReference type="Proteomes" id="UP000292447">
    <property type="component" value="Chromosome II"/>
</dbReference>
<dbReference type="STRING" id="2163413.A0A4P6XHZ6"/>
<evidence type="ECO:0000256" key="4">
    <source>
        <dbReference type="ARBA" id="ARBA00023242"/>
    </source>
</evidence>
<dbReference type="EMBL" id="CP034457">
    <property type="protein sequence ID" value="QBM86877.1"/>
    <property type="molecule type" value="Genomic_DNA"/>
</dbReference>
<reference evidence="8" key="1">
    <citation type="submission" date="2019-03" db="EMBL/GenBank/DDBJ databases">
        <title>Snf2 controls pulcherriminic acid biosynthesis and connects pigmentation and antifungal activity of the yeast Metschnikowia pulcherrima.</title>
        <authorList>
            <person name="Gore-Lloyd D."/>
            <person name="Sumann I."/>
            <person name="Brachmann A.O."/>
            <person name="Schneeberger K."/>
            <person name="Ortiz-Merino R.A."/>
            <person name="Moreno-Beltran M."/>
            <person name="Schlaefli M."/>
            <person name="Kirner P."/>
            <person name="Santos Kron A."/>
            <person name="Wolfe K.H."/>
            <person name="Piel J."/>
            <person name="Ahrens C.H."/>
            <person name="Henk D."/>
            <person name="Freimoser F.M."/>
        </authorList>
    </citation>
    <scope>NUCLEOTIDE SEQUENCE [LARGE SCALE GENOMIC DNA]</scope>
    <source>
        <strain evidence="8">APC 1.2</strain>
    </source>
</reference>
<dbReference type="GO" id="GO:0046982">
    <property type="term" value="F:protein heterodimerization activity"/>
    <property type="evidence" value="ECO:0007669"/>
    <property type="project" value="InterPro"/>
</dbReference>
<comment type="subcellular location">
    <subcellularLocation>
        <location evidence="2">Chromosome</location>
    </subcellularLocation>
    <subcellularLocation>
        <location evidence="1">Nucleus</location>
    </subcellularLocation>
</comment>
<evidence type="ECO:0000313" key="8">
    <source>
        <dbReference type="Proteomes" id="UP000292447"/>
    </source>
</evidence>
<feature type="region of interest" description="Disordered" evidence="5">
    <location>
        <begin position="362"/>
        <end position="387"/>
    </location>
</feature>
<dbReference type="InterPro" id="IPR009072">
    <property type="entry name" value="Histone-fold"/>
</dbReference>
<evidence type="ECO:0000256" key="3">
    <source>
        <dbReference type="ARBA" id="ARBA00022454"/>
    </source>
</evidence>
<organism evidence="7 8">
    <name type="scientific">Metschnikowia aff. pulcherrima</name>
    <dbReference type="NCBI Taxonomy" id="2163413"/>
    <lineage>
        <taxon>Eukaryota</taxon>
        <taxon>Fungi</taxon>
        <taxon>Dikarya</taxon>
        <taxon>Ascomycota</taxon>
        <taxon>Saccharomycotina</taxon>
        <taxon>Pichiomycetes</taxon>
        <taxon>Metschnikowiaceae</taxon>
        <taxon>Metschnikowia</taxon>
    </lineage>
</organism>
<evidence type="ECO:0000256" key="2">
    <source>
        <dbReference type="ARBA" id="ARBA00004286"/>
    </source>
</evidence>
<dbReference type="InterPro" id="IPR035425">
    <property type="entry name" value="CENP-T/H4_C"/>
</dbReference>
<accession>A0A4P6XHZ6</accession>
<keyword evidence="3" id="KW-0158">Chromosome</keyword>
<dbReference type="AlphaFoldDB" id="A0A4P6XHZ6"/>
<gene>
    <name evidence="7" type="primary">MPUL0B00680</name>
    <name evidence="7" type="ORF">METSCH_B00680</name>
</gene>
<name>A0A4P6XHZ6_9ASCO</name>
<feature type="compositionally biased region" description="Basic and acidic residues" evidence="5">
    <location>
        <begin position="144"/>
        <end position="161"/>
    </location>
</feature>
<proteinExistence type="predicted"/>
<evidence type="ECO:0000256" key="5">
    <source>
        <dbReference type="SAM" id="MobiDB-lite"/>
    </source>
</evidence>